<dbReference type="GO" id="GO:0020037">
    <property type="term" value="F:heme binding"/>
    <property type="evidence" value="ECO:0007669"/>
    <property type="project" value="InterPro"/>
</dbReference>
<dbReference type="Gene3D" id="1.10.760.10">
    <property type="entry name" value="Cytochrome c-like domain"/>
    <property type="match status" value="1"/>
</dbReference>
<evidence type="ECO:0000256" key="2">
    <source>
        <dbReference type="ARBA" id="ARBA00022617"/>
    </source>
</evidence>
<dbReference type="GO" id="GO:0009055">
    <property type="term" value="F:electron transfer activity"/>
    <property type="evidence" value="ECO:0007669"/>
    <property type="project" value="InterPro"/>
</dbReference>
<sequence length="704" mass="77545">MKLYNINIGKKIFRRGALPLLLAAFSWGGVSTAQAQEQAKEEDYYKIMKVVAPEGTILEVGGLTMLPNGDLGISTRRGDVYIVENPTSRRPYFRKFASGLHEILGLAYKDGALYCAQRGELTKLVDTNKDGKADVYETVYAWPLSGHYHEYSFGPKIAPDGSFFVTGNVAFGDEQWWRGESRVPYRGWTMKISPDGKMEPWATGMRSPAGLGMIDGELFYTDNQGEYVGSGGIWHVKKGIFAGHPAGLKWTNLPGSPVKITTEQFNAKLNPRDFRDNNNRAIKPENVVNEKFVTKADLKKDFPELQLQAVVLPHTILGISNSEIVKIPEGAFGPFAGQLLVGDQGQSKISRVIMEKVKGEYQGVAIEFRSGFQSGVMRMEWAPDNSLFVGETNRGWGSAGEANEGLQRLVWSNQMPFEMKTVRAMPDGFEVEFTKPVNRQSAEDLASYAIESFTYKYHPVYGSPPVNISNPKIKGVKVSSDGLKARLIVDGLRESYVHNISLEGVRDQEKSNALVHTNAFYTLNNIPDGQKLAMSEVSTRNSGKEVAVKRVPTELMKDRFNYKLQSAVPEAGQKNNNVTAAKGGIKGVAKGATATTKKGAATAKAPTYESIKPLLAKNNCLACHNADKRQVGPAYKDVAKRKYTNEQIVELIYNPKPQNWPDYATEMPPMPQVPRADALKIAAWINSLDGGTSASAKNPDNPNE</sequence>
<evidence type="ECO:0000313" key="9">
    <source>
        <dbReference type="EMBL" id="GEO07431.1"/>
    </source>
</evidence>
<keyword evidence="5 6" id="KW-0408">Iron</keyword>
<dbReference type="GO" id="GO:0005506">
    <property type="term" value="F:iron ion binding"/>
    <property type="evidence" value="ECO:0007669"/>
    <property type="project" value="InterPro"/>
</dbReference>
<protein>
    <recommendedName>
        <fullName evidence="8">Cytochrome c domain-containing protein</fullName>
    </recommendedName>
</protein>
<feature type="binding site" description="covalent" evidence="6">
    <location>
        <position position="624"/>
    </location>
    <ligand>
        <name>heme c</name>
        <dbReference type="ChEBI" id="CHEBI:61717"/>
    </ligand>
</feature>
<gene>
    <name evidence="9" type="ORF">AAE02nite_50950</name>
</gene>
<dbReference type="PANTHER" id="PTHR33546:SF1">
    <property type="entry name" value="LARGE, MULTIFUNCTIONAL SECRETED PROTEIN"/>
    <property type="match status" value="1"/>
</dbReference>
<feature type="chain" id="PRO_5022078905" description="Cytochrome c domain-containing protein" evidence="7">
    <location>
        <begin position="36"/>
        <end position="704"/>
    </location>
</feature>
<dbReference type="Pfam" id="PF00034">
    <property type="entry name" value="Cytochrom_C"/>
    <property type="match status" value="1"/>
</dbReference>
<evidence type="ECO:0000256" key="5">
    <source>
        <dbReference type="ARBA" id="ARBA00023004"/>
    </source>
</evidence>
<evidence type="ECO:0000313" key="10">
    <source>
        <dbReference type="Proteomes" id="UP000321532"/>
    </source>
</evidence>
<evidence type="ECO:0000256" key="3">
    <source>
        <dbReference type="ARBA" id="ARBA00022723"/>
    </source>
</evidence>
<dbReference type="PRINTS" id="PR00606">
    <property type="entry name" value="CYTCHROMECID"/>
</dbReference>
<comment type="caution">
    <text evidence="9">The sequence shown here is derived from an EMBL/GenBank/DDBJ whole genome shotgun (WGS) entry which is preliminary data.</text>
</comment>
<feature type="domain" description="Cytochrome c" evidence="8">
    <location>
        <begin position="594"/>
        <end position="689"/>
    </location>
</feature>
<organism evidence="9 10">
    <name type="scientific">Adhaeribacter aerolatus</name>
    <dbReference type="NCBI Taxonomy" id="670289"/>
    <lineage>
        <taxon>Bacteria</taxon>
        <taxon>Pseudomonadati</taxon>
        <taxon>Bacteroidota</taxon>
        <taxon>Cytophagia</taxon>
        <taxon>Cytophagales</taxon>
        <taxon>Hymenobacteraceae</taxon>
        <taxon>Adhaeribacter</taxon>
    </lineage>
</organism>
<dbReference type="SUPFAM" id="SSF46626">
    <property type="entry name" value="Cytochrome c"/>
    <property type="match status" value="1"/>
</dbReference>
<evidence type="ECO:0000256" key="7">
    <source>
        <dbReference type="SAM" id="SignalP"/>
    </source>
</evidence>
<dbReference type="Gene3D" id="2.120.10.30">
    <property type="entry name" value="TolB, C-terminal domain"/>
    <property type="match status" value="1"/>
</dbReference>
<keyword evidence="4" id="KW-0249">Electron transport</keyword>
<evidence type="ECO:0000259" key="8">
    <source>
        <dbReference type="PROSITE" id="PS51007"/>
    </source>
</evidence>
<keyword evidence="1" id="KW-0813">Transport</keyword>
<dbReference type="RefSeq" id="WP_146905606.1">
    <property type="nucleotide sequence ID" value="NZ_BJYS01000062.1"/>
</dbReference>
<feature type="signal peptide" evidence="7">
    <location>
        <begin position="1"/>
        <end position="35"/>
    </location>
</feature>
<dbReference type="SUPFAM" id="SSF50952">
    <property type="entry name" value="Soluble quinoprotein glucose dehydrogenase"/>
    <property type="match status" value="1"/>
</dbReference>
<dbReference type="AlphaFoldDB" id="A0A512B648"/>
<dbReference type="Proteomes" id="UP000321532">
    <property type="component" value="Unassembled WGS sequence"/>
</dbReference>
<keyword evidence="7" id="KW-0732">Signal</keyword>
<dbReference type="OrthoDB" id="9814063at2"/>
<dbReference type="PANTHER" id="PTHR33546">
    <property type="entry name" value="LARGE, MULTIFUNCTIONAL SECRETED PROTEIN-RELATED"/>
    <property type="match status" value="1"/>
</dbReference>
<dbReference type="InterPro" id="IPR009056">
    <property type="entry name" value="Cyt_c-like_dom"/>
</dbReference>
<evidence type="ECO:0000256" key="4">
    <source>
        <dbReference type="ARBA" id="ARBA00022982"/>
    </source>
</evidence>
<name>A0A512B648_9BACT</name>
<accession>A0A512B648</accession>
<keyword evidence="10" id="KW-1185">Reference proteome</keyword>
<dbReference type="InterPro" id="IPR011041">
    <property type="entry name" value="Quinoprot_gluc/sorb_DH_b-prop"/>
</dbReference>
<feature type="binding site" description="covalent" evidence="6">
    <location>
        <position position="620"/>
    </location>
    <ligand>
        <name>heme c</name>
        <dbReference type="ChEBI" id="CHEBI:61717"/>
    </ligand>
</feature>
<keyword evidence="2 6" id="KW-0349">Heme</keyword>
<evidence type="ECO:0000256" key="1">
    <source>
        <dbReference type="ARBA" id="ARBA00022448"/>
    </source>
</evidence>
<dbReference type="InterPro" id="IPR036909">
    <property type="entry name" value="Cyt_c-like_dom_sf"/>
</dbReference>
<dbReference type="EMBL" id="BJYS01000062">
    <property type="protein sequence ID" value="GEO07431.1"/>
    <property type="molecule type" value="Genomic_DNA"/>
</dbReference>
<dbReference type="InterPro" id="IPR002324">
    <property type="entry name" value="Cyt_c_ID"/>
</dbReference>
<proteinExistence type="predicted"/>
<dbReference type="InterPro" id="IPR011042">
    <property type="entry name" value="6-blade_b-propeller_TolB-like"/>
</dbReference>
<feature type="binding site" description="covalent" evidence="6">
    <location>
        <position position="667"/>
    </location>
    <ligand>
        <name>heme c</name>
        <dbReference type="ChEBI" id="CHEBI:61717"/>
    </ligand>
</feature>
<reference evidence="9 10" key="1">
    <citation type="submission" date="2019-07" db="EMBL/GenBank/DDBJ databases">
        <title>Whole genome shotgun sequence of Adhaeribacter aerolatus NBRC 106133.</title>
        <authorList>
            <person name="Hosoyama A."/>
            <person name="Uohara A."/>
            <person name="Ohji S."/>
            <person name="Ichikawa N."/>
        </authorList>
    </citation>
    <scope>NUCLEOTIDE SEQUENCE [LARGE SCALE GENOMIC DNA]</scope>
    <source>
        <strain evidence="9 10">NBRC 106133</strain>
    </source>
</reference>
<comment type="PTM">
    <text evidence="6">Binds 1 heme c group covalently per subunit.</text>
</comment>
<keyword evidence="3 6" id="KW-0479">Metal-binding</keyword>
<dbReference type="PROSITE" id="PS51007">
    <property type="entry name" value="CYTC"/>
    <property type="match status" value="1"/>
</dbReference>
<evidence type="ECO:0000256" key="6">
    <source>
        <dbReference type="PIRSR" id="PIRSR602324-1"/>
    </source>
</evidence>